<proteinExistence type="predicted"/>
<accession>A0A7C9DGJ3</accession>
<name>A0A7C9DGJ3_OPUST</name>
<reference evidence="1" key="1">
    <citation type="journal article" date="2013" name="J. Plant Res.">
        <title>Effect of fungi and light on seed germination of three Opuntia species from semiarid lands of central Mexico.</title>
        <authorList>
            <person name="Delgado-Sanchez P."/>
            <person name="Jimenez-Bremont J.F."/>
            <person name="Guerrero-Gonzalez Mde L."/>
            <person name="Flores J."/>
        </authorList>
    </citation>
    <scope>NUCLEOTIDE SEQUENCE</scope>
    <source>
        <tissue evidence="1">Cladode</tissue>
    </source>
</reference>
<evidence type="ECO:0000313" key="1">
    <source>
        <dbReference type="EMBL" id="MBA4642740.1"/>
    </source>
</evidence>
<protein>
    <submittedName>
        <fullName evidence="1">Uncharacterized protein</fullName>
    </submittedName>
</protein>
<organism evidence="1">
    <name type="scientific">Opuntia streptacantha</name>
    <name type="common">Prickly pear cactus</name>
    <name type="synonym">Opuntia cardona</name>
    <dbReference type="NCBI Taxonomy" id="393608"/>
    <lineage>
        <taxon>Eukaryota</taxon>
        <taxon>Viridiplantae</taxon>
        <taxon>Streptophyta</taxon>
        <taxon>Embryophyta</taxon>
        <taxon>Tracheophyta</taxon>
        <taxon>Spermatophyta</taxon>
        <taxon>Magnoliopsida</taxon>
        <taxon>eudicotyledons</taxon>
        <taxon>Gunneridae</taxon>
        <taxon>Pentapetalae</taxon>
        <taxon>Caryophyllales</taxon>
        <taxon>Cactineae</taxon>
        <taxon>Cactaceae</taxon>
        <taxon>Opuntioideae</taxon>
        <taxon>Opuntia</taxon>
    </lineage>
</organism>
<dbReference type="EMBL" id="GISG01129708">
    <property type="protein sequence ID" value="MBA4642740.1"/>
    <property type="molecule type" value="Transcribed_RNA"/>
</dbReference>
<reference evidence="1" key="2">
    <citation type="submission" date="2020-07" db="EMBL/GenBank/DDBJ databases">
        <authorList>
            <person name="Vera ALvarez R."/>
            <person name="Arias-Moreno D.M."/>
            <person name="Jimenez-Jacinto V."/>
            <person name="Jimenez-Bremont J.F."/>
            <person name="Swaminathan K."/>
            <person name="Moose S.P."/>
            <person name="Guerrero-Gonzalez M.L."/>
            <person name="Marino-Ramirez L."/>
            <person name="Landsman D."/>
            <person name="Rodriguez-Kessler M."/>
            <person name="Delgado-Sanchez P."/>
        </authorList>
    </citation>
    <scope>NUCLEOTIDE SEQUENCE</scope>
    <source>
        <tissue evidence="1">Cladode</tissue>
    </source>
</reference>
<sequence length="142" mass="15542">MGCGWFPAGAGRQRAAFDSWRAAAVGETHNLFPSAMATIPPLFSFSNLPQKNLDKHLPPISIDLLRPVCDDVGAMIPMTPSPLSLLPLPLLLWHYRKELAQTVNEEARSGLVINAIFPMGIPRRNPIGISFGKKCNGIRNPM</sequence>
<dbReference type="AlphaFoldDB" id="A0A7C9DGJ3"/>